<organism evidence="2 3">
    <name type="scientific">Eilatimonas milleporae</name>
    <dbReference type="NCBI Taxonomy" id="911205"/>
    <lineage>
        <taxon>Bacteria</taxon>
        <taxon>Pseudomonadati</taxon>
        <taxon>Pseudomonadota</taxon>
        <taxon>Alphaproteobacteria</taxon>
        <taxon>Kordiimonadales</taxon>
        <taxon>Kordiimonadaceae</taxon>
        <taxon>Eilatimonas</taxon>
    </lineage>
</organism>
<sequence>MAEAAFAPRAPSPPSQSRADEGRRRGVADREGGPALIERGTLFAAELAPRHDGGDVTGGAGTSGPSSANISDIVGDAPLTDTDGRQRIGMQAPVAGGPHRPVAGFTNPVSLAGSVLFLLAEVQTREIIVARHNPAPSRLDQAHAAYLKGSRDARSLAALARFSPQPALAGTERAVS</sequence>
<dbReference type="EMBL" id="REFR01000014">
    <property type="protein sequence ID" value="RMB02666.1"/>
    <property type="molecule type" value="Genomic_DNA"/>
</dbReference>
<feature type="compositionally biased region" description="Basic and acidic residues" evidence="1">
    <location>
        <begin position="18"/>
        <end position="32"/>
    </location>
</feature>
<evidence type="ECO:0000313" key="2">
    <source>
        <dbReference type="EMBL" id="RMB02666.1"/>
    </source>
</evidence>
<name>A0A3M0C789_9PROT</name>
<feature type="region of interest" description="Disordered" evidence="1">
    <location>
        <begin position="48"/>
        <end position="84"/>
    </location>
</feature>
<keyword evidence="3" id="KW-1185">Reference proteome</keyword>
<dbReference type="AlphaFoldDB" id="A0A3M0C789"/>
<evidence type="ECO:0000313" key="3">
    <source>
        <dbReference type="Proteomes" id="UP000271227"/>
    </source>
</evidence>
<comment type="caution">
    <text evidence="2">The sequence shown here is derived from an EMBL/GenBank/DDBJ whole genome shotgun (WGS) entry which is preliminary data.</text>
</comment>
<dbReference type="Proteomes" id="UP000271227">
    <property type="component" value="Unassembled WGS sequence"/>
</dbReference>
<evidence type="ECO:0000256" key="1">
    <source>
        <dbReference type="SAM" id="MobiDB-lite"/>
    </source>
</evidence>
<proteinExistence type="predicted"/>
<protein>
    <submittedName>
        <fullName evidence="2">Uncharacterized protein</fullName>
    </submittedName>
</protein>
<dbReference type="RefSeq" id="WP_121939683.1">
    <property type="nucleotide sequence ID" value="NZ_REFR01000014.1"/>
</dbReference>
<gene>
    <name evidence="2" type="ORF">BXY39_3016</name>
</gene>
<dbReference type="InParanoid" id="A0A3M0C789"/>
<feature type="region of interest" description="Disordered" evidence="1">
    <location>
        <begin position="1"/>
        <end position="35"/>
    </location>
</feature>
<accession>A0A3M0C789</accession>
<reference evidence="2 3" key="1">
    <citation type="submission" date="2018-10" db="EMBL/GenBank/DDBJ databases">
        <title>Genomic Encyclopedia of Archaeal and Bacterial Type Strains, Phase II (KMG-II): from individual species to whole genera.</title>
        <authorList>
            <person name="Goeker M."/>
        </authorList>
    </citation>
    <scope>NUCLEOTIDE SEQUENCE [LARGE SCALE GENOMIC DNA]</scope>
    <source>
        <strain evidence="2 3">DSM 25217</strain>
    </source>
</reference>